<keyword evidence="2" id="KW-0732">Signal</keyword>
<feature type="region of interest" description="Disordered" evidence="1">
    <location>
        <begin position="30"/>
        <end position="98"/>
    </location>
</feature>
<evidence type="ECO:0000256" key="2">
    <source>
        <dbReference type="SAM" id="SignalP"/>
    </source>
</evidence>
<name>A0A1G8U2Z4_9GAMM</name>
<reference evidence="3 4" key="1">
    <citation type="submission" date="2016-10" db="EMBL/GenBank/DDBJ databases">
        <authorList>
            <person name="de Groot N.N."/>
        </authorList>
    </citation>
    <scope>NUCLEOTIDE SEQUENCE [LARGE SCALE GENOMIC DNA]</scope>
    <source>
        <strain evidence="3 4">CGMCC 1.6133</strain>
    </source>
</reference>
<accession>A0A1G8U2Z4</accession>
<feature type="signal peptide" evidence="2">
    <location>
        <begin position="1"/>
        <end position="27"/>
    </location>
</feature>
<feature type="compositionally biased region" description="Acidic residues" evidence="1">
    <location>
        <begin position="81"/>
        <end position="90"/>
    </location>
</feature>
<gene>
    <name evidence="3" type="ORF">SAMN04487954_10528</name>
</gene>
<evidence type="ECO:0000256" key="1">
    <source>
        <dbReference type="SAM" id="MobiDB-lite"/>
    </source>
</evidence>
<protein>
    <submittedName>
        <fullName evidence="3">Uncharacterized protein</fullName>
    </submittedName>
</protein>
<feature type="chain" id="PRO_5011449827" evidence="2">
    <location>
        <begin position="28"/>
        <end position="98"/>
    </location>
</feature>
<feature type="compositionally biased region" description="Basic and acidic residues" evidence="1">
    <location>
        <begin position="34"/>
        <end position="44"/>
    </location>
</feature>
<organism evidence="3 4">
    <name type="scientific">Billgrantia gudaonensis</name>
    <dbReference type="NCBI Taxonomy" id="376427"/>
    <lineage>
        <taxon>Bacteria</taxon>
        <taxon>Pseudomonadati</taxon>
        <taxon>Pseudomonadota</taxon>
        <taxon>Gammaproteobacteria</taxon>
        <taxon>Oceanospirillales</taxon>
        <taxon>Halomonadaceae</taxon>
        <taxon>Billgrantia</taxon>
    </lineage>
</organism>
<dbReference type="Proteomes" id="UP000198525">
    <property type="component" value="Unassembled WGS sequence"/>
</dbReference>
<keyword evidence="4" id="KW-1185">Reference proteome</keyword>
<evidence type="ECO:0000313" key="3">
    <source>
        <dbReference type="EMBL" id="SDJ47390.1"/>
    </source>
</evidence>
<proteinExistence type="predicted"/>
<sequence length="98" mass="9938">MTLPALFKRAGALGVALGLLVGPLAMAQQDDLDKEPGAAERRSADSPTSESEAPDEPGFGSGTEPMPGTSQPGSDPAQQAPEEETDDGWEQDSQGAGG</sequence>
<evidence type="ECO:0000313" key="4">
    <source>
        <dbReference type="Proteomes" id="UP000198525"/>
    </source>
</evidence>
<dbReference type="AlphaFoldDB" id="A0A1G8U2Z4"/>
<feature type="compositionally biased region" description="Polar residues" evidence="1">
    <location>
        <begin position="68"/>
        <end position="77"/>
    </location>
</feature>
<dbReference type="EMBL" id="FNES01000005">
    <property type="protein sequence ID" value="SDJ47390.1"/>
    <property type="molecule type" value="Genomic_DNA"/>
</dbReference>